<evidence type="ECO:0000313" key="2">
    <source>
        <dbReference type="Proteomes" id="UP001159363"/>
    </source>
</evidence>
<sequence length="280" mass="32692">MMREKQNEVQLSMSEFRRMKLCVKTRICPIHFTQEDNMERKQQMLNYSPSKCQKIKDDSIPSLKLLLKECPNHNNERSERCKTRERENVVKEENSYLNGKSDDLLVFNTQLKKEKQIILENLEILSPYFTTGKIKFILNKKKRILWSNEDNAAAISLRTESIALKYSAVSLPSTKTVRSWTSKIDCSPELLTDIENVQLPYCTIKYMFQTCCFDTMNQKICRATFNHQSSYGFFDTPMTANLLKELVKQVEARSDNVMSVTIDMRGSPHLLKLSRNNFLD</sequence>
<organism evidence="1 2">
    <name type="scientific">Dryococelus australis</name>
    <dbReference type="NCBI Taxonomy" id="614101"/>
    <lineage>
        <taxon>Eukaryota</taxon>
        <taxon>Metazoa</taxon>
        <taxon>Ecdysozoa</taxon>
        <taxon>Arthropoda</taxon>
        <taxon>Hexapoda</taxon>
        <taxon>Insecta</taxon>
        <taxon>Pterygota</taxon>
        <taxon>Neoptera</taxon>
        <taxon>Polyneoptera</taxon>
        <taxon>Phasmatodea</taxon>
        <taxon>Verophasmatodea</taxon>
        <taxon>Anareolatae</taxon>
        <taxon>Phasmatidae</taxon>
        <taxon>Eurycanthinae</taxon>
        <taxon>Dryococelus</taxon>
    </lineage>
</organism>
<name>A0ABQ9HQ52_9NEOP</name>
<dbReference type="EMBL" id="JARBHB010000004">
    <property type="protein sequence ID" value="KAJ8886451.1"/>
    <property type="molecule type" value="Genomic_DNA"/>
</dbReference>
<evidence type="ECO:0000313" key="1">
    <source>
        <dbReference type="EMBL" id="KAJ8886451.1"/>
    </source>
</evidence>
<proteinExistence type="predicted"/>
<comment type="caution">
    <text evidence="1">The sequence shown here is derived from an EMBL/GenBank/DDBJ whole genome shotgun (WGS) entry which is preliminary data.</text>
</comment>
<protein>
    <recommendedName>
        <fullName evidence="3">THAP-type domain-containing protein</fullName>
    </recommendedName>
</protein>
<accession>A0ABQ9HQ52</accession>
<dbReference type="Proteomes" id="UP001159363">
    <property type="component" value="Chromosome X"/>
</dbReference>
<reference evidence="1 2" key="1">
    <citation type="submission" date="2023-02" db="EMBL/GenBank/DDBJ databases">
        <title>LHISI_Scaffold_Assembly.</title>
        <authorList>
            <person name="Stuart O.P."/>
            <person name="Cleave R."/>
            <person name="Magrath M.J.L."/>
            <person name="Mikheyev A.S."/>
        </authorList>
    </citation>
    <scope>NUCLEOTIDE SEQUENCE [LARGE SCALE GENOMIC DNA]</scope>
    <source>
        <strain evidence="1">Daus_M_001</strain>
        <tissue evidence="1">Leg muscle</tissue>
    </source>
</reference>
<gene>
    <name evidence="1" type="ORF">PR048_012662</name>
</gene>
<evidence type="ECO:0008006" key="3">
    <source>
        <dbReference type="Google" id="ProtNLM"/>
    </source>
</evidence>
<keyword evidence="2" id="KW-1185">Reference proteome</keyword>